<feature type="transmembrane region" description="Helical" evidence="4">
    <location>
        <begin position="398"/>
        <end position="416"/>
    </location>
</feature>
<evidence type="ECO:0000256" key="2">
    <source>
        <dbReference type="ARBA" id="ARBA00022803"/>
    </source>
</evidence>
<dbReference type="Pfam" id="PF13432">
    <property type="entry name" value="TPR_16"/>
    <property type="match status" value="1"/>
</dbReference>
<name>A0ABQ0FJI2_APOSI</name>
<dbReference type="PANTHER" id="PTHR44227:SF3">
    <property type="entry name" value="PROTEIN O-MANNOSYL-TRANSFERASE TMTC4"/>
    <property type="match status" value="1"/>
</dbReference>
<proteinExistence type="predicted"/>
<dbReference type="Pfam" id="PF13431">
    <property type="entry name" value="TPR_17"/>
    <property type="match status" value="1"/>
</dbReference>
<sequence length="698" mass="78011">MISSQHNAGAGGWRPAVFKMAELDTDLEYIIPSVLPRFWAKLVVGLVSLLCFARSYDGDFVFDDSEAIVNNKQVNYYLSGGFHPVGFHVVNILLHGGISILMLDVFSVLFGGLQYTSKGRRVHLAPRASLLAALLFAVHPVHTECVAGVVGRADLLCALFFLLSFLGYCQAFKESNKEGTHSSTFWVLLSIFLGAVAMLCKEQGITVLGLNAVFDILVIGKLDILVAVQKVLHKDKSLENTGIFKNGGLLFRMALLTIGGTSMLYIRWKIMGTGPPAFTEVDNPASFADSLLVRHYNPMLRLQMGSILFLHNCFLEQKLMNASEVKLGYVCSFKFSVKRILTLGLGFLVIPFLPASNLFFRVGFVVAERVLYLPSAGYCMLLTFGFGALSRHTKKKKPVATIILGILLINALRCVIRSGEWRSEDRLFRSALSVCPLNAKVHYNIGKNLADQGNQTAAIKYYREAVRINLGNILKERNELQEAEELLSLAVQIQPDFAAAWMNLGIVQNSLKRFAEAEQSYRTAIKHRRKYPDCYYNLGRLYADLNRHVDALNAWRNATVLKPEHSLAWNNMIILLDNTGAEEKEMMRCNLAQAEAVGREALQLIPNDHSLMFSLANVLGKSQKYKESEALFLKAIKANPNVASYHGNLAVLYHRWGHLDSAKKHYEISLQLDPVAVGTKENYSLLRRKLEQMQKKDV</sequence>
<evidence type="ECO:0000256" key="3">
    <source>
        <dbReference type="PROSITE-ProRule" id="PRU00339"/>
    </source>
</evidence>
<dbReference type="EMBL" id="BAAFST010000014">
    <property type="protein sequence ID" value="GAB1299201.1"/>
    <property type="molecule type" value="Genomic_DNA"/>
</dbReference>
<feature type="transmembrane region" description="Helical" evidence="4">
    <location>
        <begin position="372"/>
        <end position="392"/>
    </location>
</feature>
<dbReference type="Pfam" id="PF13181">
    <property type="entry name" value="TPR_8"/>
    <property type="match status" value="1"/>
</dbReference>
<dbReference type="PROSITE" id="PS50005">
    <property type="entry name" value="TPR"/>
    <property type="match status" value="4"/>
</dbReference>
<feature type="repeat" description="TPR" evidence="3">
    <location>
        <begin position="498"/>
        <end position="531"/>
    </location>
</feature>
<organism evidence="5 6">
    <name type="scientific">Apodemus speciosus</name>
    <name type="common">Large Japanese field mouse</name>
    <dbReference type="NCBI Taxonomy" id="105296"/>
    <lineage>
        <taxon>Eukaryota</taxon>
        <taxon>Metazoa</taxon>
        <taxon>Chordata</taxon>
        <taxon>Craniata</taxon>
        <taxon>Vertebrata</taxon>
        <taxon>Euteleostomi</taxon>
        <taxon>Mammalia</taxon>
        <taxon>Eutheria</taxon>
        <taxon>Euarchontoglires</taxon>
        <taxon>Glires</taxon>
        <taxon>Rodentia</taxon>
        <taxon>Myomorpha</taxon>
        <taxon>Muroidea</taxon>
        <taxon>Muridae</taxon>
        <taxon>Murinae</taxon>
        <taxon>Apodemus</taxon>
    </lineage>
</organism>
<feature type="repeat" description="TPR" evidence="3">
    <location>
        <begin position="643"/>
        <end position="676"/>
    </location>
</feature>
<dbReference type="InterPro" id="IPR019734">
    <property type="entry name" value="TPR_rpt"/>
</dbReference>
<reference evidence="5 6" key="1">
    <citation type="submission" date="2024-08" db="EMBL/GenBank/DDBJ databases">
        <title>The draft genome of Apodemus speciosus.</title>
        <authorList>
            <person name="Nabeshima K."/>
            <person name="Suzuki S."/>
            <person name="Onuma M."/>
        </authorList>
    </citation>
    <scope>NUCLEOTIDE SEQUENCE [LARGE SCALE GENOMIC DNA]</scope>
    <source>
        <strain evidence="5">IB14-021</strain>
    </source>
</reference>
<dbReference type="SMART" id="SM00028">
    <property type="entry name" value="TPR"/>
    <property type="match status" value="5"/>
</dbReference>
<dbReference type="Proteomes" id="UP001623349">
    <property type="component" value="Unassembled WGS sequence"/>
</dbReference>
<keyword evidence="6" id="KW-1185">Reference proteome</keyword>
<feature type="transmembrane region" description="Helical" evidence="4">
    <location>
        <begin position="249"/>
        <end position="268"/>
    </location>
</feature>
<feature type="repeat" description="TPR" evidence="3">
    <location>
        <begin position="439"/>
        <end position="472"/>
    </location>
</feature>
<dbReference type="InterPro" id="IPR011990">
    <property type="entry name" value="TPR-like_helical_dom_sf"/>
</dbReference>
<keyword evidence="4" id="KW-0812">Transmembrane</keyword>
<dbReference type="SUPFAM" id="SSF48452">
    <property type="entry name" value="TPR-like"/>
    <property type="match status" value="1"/>
</dbReference>
<evidence type="ECO:0000256" key="4">
    <source>
        <dbReference type="SAM" id="Phobius"/>
    </source>
</evidence>
<dbReference type="Gene3D" id="1.25.40.10">
    <property type="entry name" value="Tetratricopeptide repeat domain"/>
    <property type="match status" value="3"/>
</dbReference>
<dbReference type="PANTHER" id="PTHR44227">
    <property type="match status" value="1"/>
</dbReference>
<feature type="transmembrane region" description="Helical" evidence="4">
    <location>
        <begin position="205"/>
        <end position="228"/>
    </location>
</feature>
<comment type="caution">
    <text evidence="5">The sequence shown here is derived from an EMBL/GenBank/DDBJ whole genome shotgun (WGS) entry which is preliminary data.</text>
</comment>
<feature type="repeat" description="TPR" evidence="3">
    <location>
        <begin position="532"/>
        <end position="565"/>
    </location>
</feature>
<protein>
    <submittedName>
        <fullName evidence="5">Protein O-mannosyl-transferase TMTC4</fullName>
    </submittedName>
</protein>
<evidence type="ECO:0000256" key="1">
    <source>
        <dbReference type="ARBA" id="ARBA00022737"/>
    </source>
</evidence>
<feature type="transmembrane region" description="Helical" evidence="4">
    <location>
        <begin position="183"/>
        <end position="199"/>
    </location>
</feature>
<dbReference type="InterPro" id="IPR052346">
    <property type="entry name" value="O-mannosyl-transferase_TMTC"/>
</dbReference>
<keyword evidence="1" id="KW-0677">Repeat</keyword>
<feature type="transmembrane region" description="Helical" evidence="4">
    <location>
        <begin position="92"/>
        <end position="112"/>
    </location>
</feature>
<keyword evidence="4" id="KW-1133">Transmembrane helix</keyword>
<evidence type="ECO:0000313" key="5">
    <source>
        <dbReference type="EMBL" id="GAB1299201.1"/>
    </source>
</evidence>
<evidence type="ECO:0000313" key="6">
    <source>
        <dbReference type="Proteomes" id="UP001623349"/>
    </source>
</evidence>
<feature type="transmembrane region" description="Helical" evidence="4">
    <location>
        <begin position="153"/>
        <end position="171"/>
    </location>
</feature>
<keyword evidence="4" id="KW-0472">Membrane</keyword>
<feature type="transmembrane region" description="Helical" evidence="4">
    <location>
        <begin position="340"/>
        <end position="360"/>
    </location>
</feature>
<keyword evidence="2 3" id="KW-0802">TPR repeat</keyword>
<accession>A0ABQ0FJI2</accession>
<gene>
    <name evidence="5" type="ORF">APTSU1_001443700</name>
</gene>